<organism evidence="2 3">
    <name type="scientific">Crocosphaera watsonii WH 0003</name>
    <dbReference type="NCBI Taxonomy" id="423471"/>
    <lineage>
        <taxon>Bacteria</taxon>
        <taxon>Bacillati</taxon>
        <taxon>Cyanobacteriota</taxon>
        <taxon>Cyanophyceae</taxon>
        <taxon>Oscillatoriophycideae</taxon>
        <taxon>Chroococcales</taxon>
        <taxon>Aphanothecaceae</taxon>
        <taxon>Crocosphaera</taxon>
    </lineage>
</organism>
<sequence>MFELADLKKTKVYQEALTEEAVKLVLRQLNRRLGEVPQSLIEQIGGLSVDVIEDLGEALLDFTTETDLRQWLEQHE</sequence>
<protein>
    <recommendedName>
        <fullName evidence="1">DUF4351 domain-containing protein</fullName>
    </recommendedName>
</protein>
<dbReference type="InterPro" id="IPR025587">
    <property type="entry name" value="DUF4351"/>
</dbReference>
<feature type="domain" description="DUF4351" evidence="1">
    <location>
        <begin position="14"/>
        <end position="72"/>
    </location>
</feature>
<evidence type="ECO:0000313" key="2">
    <source>
        <dbReference type="EMBL" id="EHJ09572.1"/>
    </source>
</evidence>
<dbReference type="PATRIC" id="fig|423471.3.peg.5285"/>
<accession>G5JE15</accession>
<comment type="caution">
    <text evidence="2">The sequence shown here is derived from an EMBL/GenBank/DDBJ whole genome shotgun (WGS) entry which is preliminary data.</text>
</comment>
<dbReference type="Pfam" id="PF14261">
    <property type="entry name" value="DUF4351"/>
    <property type="match status" value="1"/>
</dbReference>
<dbReference type="AlphaFoldDB" id="G5JE15"/>
<proteinExistence type="predicted"/>
<reference evidence="2 3" key="1">
    <citation type="journal article" date="2011" name="Front. Microbiol.">
        <title>Two Strains of Crocosphaera watsonii with Highly Conserved Genomes are Distinguished by Strain-Specific Features.</title>
        <authorList>
            <person name="Bench S.R."/>
            <person name="Ilikchyan I.N."/>
            <person name="Tripp H.J."/>
            <person name="Zehr J.P."/>
        </authorList>
    </citation>
    <scope>NUCLEOTIDE SEQUENCE [LARGE SCALE GENOMIC DNA]</scope>
    <source>
        <strain evidence="2 3">WH 0003</strain>
    </source>
</reference>
<name>G5JE15_CROWT</name>
<dbReference type="Proteomes" id="UP000003477">
    <property type="component" value="Unassembled WGS sequence"/>
</dbReference>
<dbReference type="EMBL" id="AESD01000900">
    <property type="protein sequence ID" value="EHJ09572.1"/>
    <property type="molecule type" value="Genomic_DNA"/>
</dbReference>
<gene>
    <name evidence="2" type="ORF">CWATWH0003_B002</name>
</gene>
<evidence type="ECO:0000313" key="3">
    <source>
        <dbReference type="Proteomes" id="UP000003477"/>
    </source>
</evidence>
<dbReference type="PANTHER" id="PTHR35586">
    <property type="entry name" value="SLL1691 PROTEIN"/>
    <property type="match status" value="1"/>
</dbReference>
<dbReference type="PANTHER" id="PTHR35586:SF1">
    <property type="entry name" value="SLL1691 PROTEIN"/>
    <property type="match status" value="1"/>
</dbReference>
<evidence type="ECO:0000259" key="1">
    <source>
        <dbReference type="Pfam" id="PF14261"/>
    </source>
</evidence>